<keyword evidence="12" id="KW-1185">Reference proteome</keyword>
<gene>
    <name evidence="11" type="ORF">L596_004812</name>
</gene>
<dbReference type="Gene3D" id="1.10.10.60">
    <property type="entry name" value="Homeodomain-like"/>
    <property type="match status" value="1"/>
</dbReference>
<dbReference type="Pfam" id="PF00046">
    <property type="entry name" value="Homeodomain"/>
    <property type="match status" value="1"/>
</dbReference>
<dbReference type="EMBL" id="AZBU02000001">
    <property type="protein sequence ID" value="TMS37991.1"/>
    <property type="molecule type" value="Genomic_DNA"/>
</dbReference>
<dbReference type="GO" id="GO:0009653">
    <property type="term" value="P:anatomical structure morphogenesis"/>
    <property type="evidence" value="ECO:0007669"/>
    <property type="project" value="TreeGrafter"/>
</dbReference>
<sequence>MDLSGESFGFPVHLMSAAVNALDAAQNGPMFDIGTVGSHFTNLTSSDQVNLITGNLGSAANPVSTPYTEAPTINQTKQSISEKLPKSKCGVCLLLIQPNLVESIKTEYSKESNEKEDRESKESSSSGAGNQKPRRQRTHFTSHQLTELENWFARNRYPDMATREEIAIWISLTEPRVRVWFKNRRAKWRKRERHVVAPELKSFSNATNFGQTLFPGTAGQFDDSASAFGGYSGTTWQPGAYSSRGSSTFGWPIKPTTPIPASNSFSPLMPQPSPSAAVRFAVSSATATPSASFFYTRSPLEQMKTTADEKLRFLGAAPTPTDYLSQGYVTAGQSGSSTLSTFPISGCQYTGTL</sequence>
<dbReference type="PROSITE" id="PS00027">
    <property type="entry name" value="HOMEOBOX_1"/>
    <property type="match status" value="1"/>
</dbReference>
<keyword evidence="5 7" id="KW-0371">Homeobox</keyword>
<protein>
    <recommendedName>
        <fullName evidence="10">Homeobox domain-containing protein</fullName>
    </recommendedName>
</protein>
<dbReference type="AlphaFoldDB" id="A0A4U8UX32"/>
<dbReference type="SMART" id="SM00389">
    <property type="entry name" value="HOX"/>
    <property type="match status" value="1"/>
</dbReference>
<feature type="region of interest" description="Disordered" evidence="9">
    <location>
        <begin position="107"/>
        <end position="141"/>
    </location>
</feature>
<dbReference type="CDD" id="cd00086">
    <property type="entry name" value="homeodomain"/>
    <property type="match status" value="1"/>
</dbReference>
<dbReference type="InterPro" id="IPR017970">
    <property type="entry name" value="Homeobox_CS"/>
</dbReference>
<dbReference type="FunFam" id="1.10.10.60:FF:000679">
    <property type="entry name" value="Homeobox protein aristaless"/>
    <property type="match status" value="1"/>
</dbReference>
<dbReference type="GO" id="GO:0000981">
    <property type="term" value="F:DNA-binding transcription factor activity, RNA polymerase II-specific"/>
    <property type="evidence" value="ECO:0007669"/>
    <property type="project" value="InterPro"/>
</dbReference>
<dbReference type="GO" id="GO:0030182">
    <property type="term" value="P:neuron differentiation"/>
    <property type="evidence" value="ECO:0007669"/>
    <property type="project" value="UniProtKB-ARBA"/>
</dbReference>
<reference evidence="11 12" key="2">
    <citation type="journal article" date="2019" name="G3 (Bethesda)">
        <title>Hybrid Assembly of the Genome of the Entomopathogenic Nematode Steinernema carpocapsae Identifies the X-Chromosome.</title>
        <authorList>
            <person name="Serra L."/>
            <person name="Macchietto M."/>
            <person name="Macias-Munoz A."/>
            <person name="McGill C.J."/>
            <person name="Rodriguez I.M."/>
            <person name="Rodriguez B."/>
            <person name="Murad R."/>
            <person name="Mortazavi A."/>
        </authorList>
    </citation>
    <scope>NUCLEOTIDE SEQUENCE [LARGE SCALE GENOMIC DNA]</scope>
    <source>
        <strain evidence="11 12">ALL</strain>
    </source>
</reference>
<dbReference type="SUPFAM" id="SSF46689">
    <property type="entry name" value="Homeodomain-like"/>
    <property type="match status" value="1"/>
</dbReference>
<evidence type="ECO:0000256" key="4">
    <source>
        <dbReference type="ARBA" id="ARBA00023125"/>
    </source>
</evidence>
<comment type="similarity">
    <text evidence="2">Belongs to the paired homeobox family. Bicoid subfamily.</text>
</comment>
<name>A0A4U8UX32_STECR</name>
<dbReference type="PANTHER" id="PTHR45882">
    <property type="entry name" value="PITUITARY HOMEOBOX HOMOLOG PTX1"/>
    <property type="match status" value="1"/>
</dbReference>
<proteinExistence type="inferred from homology"/>
<dbReference type="EMBL" id="CM016762">
    <property type="protein sequence ID" value="TMS37991.1"/>
    <property type="molecule type" value="Genomic_DNA"/>
</dbReference>
<reference evidence="11 12" key="1">
    <citation type="journal article" date="2015" name="Genome Biol.">
        <title>Comparative genomics of Steinernema reveals deeply conserved gene regulatory networks.</title>
        <authorList>
            <person name="Dillman A.R."/>
            <person name="Macchietto M."/>
            <person name="Porter C.F."/>
            <person name="Rogers A."/>
            <person name="Williams B."/>
            <person name="Antoshechkin I."/>
            <person name="Lee M.M."/>
            <person name="Goodwin Z."/>
            <person name="Lu X."/>
            <person name="Lewis E.E."/>
            <person name="Goodrich-Blair H."/>
            <person name="Stock S.P."/>
            <person name="Adams B.J."/>
            <person name="Sternberg P.W."/>
            <person name="Mortazavi A."/>
        </authorList>
    </citation>
    <scope>NUCLEOTIDE SEQUENCE [LARGE SCALE GENOMIC DNA]</scope>
    <source>
        <strain evidence="11 12">ALL</strain>
    </source>
</reference>
<dbReference type="GO" id="GO:0005634">
    <property type="term" value="C:nucleus"/>
    <property type="evidence" value="ECO:0007669"/>
    <property type="project" value="UniProtKB-SubCell"/>
</dbReference>
<organism evidence="11 12">
    <name type="scientific">Steinernema carpocapsae</name>
    <name type="common">Entomopathogenic nematode</name>
    <dbReference type="NCBI Taxonomy" id="34508"/>
    <lineage>
        <taxon>Eukaryota</taxon>
        <taxon>Metazoa</taxon>
        <taxon>Ecdysozoa</taxon>
        <taxon>Nematoda</taxon>
        <taxon>Chromadorea</taxon>
        <taxon>Rhabditida</taxon>
        <taxon>Tylenchina</taxon>
        <taxon>Panagrolaimomorpha</taxon>
        <taxon>Strongyloidoidea</taxon>
        <taxon>Steinernematidae</taxon>
        <taxon>Steinernema</taxon>
    </lineage>
</organism>
<evidence type="ECO:0000256" key="2">
    <source>
        <dbReference type="ARBA" id="ARBA00006503"/>
    </source>
</evidence>
<evidence type="ECO:0000256" key="6">
    <source>
        <dbReference type="ARBA" id="ARBA00023242"/>
    </source>
</evidence>
<evidence type="ECO:0000256" key="5">
    <source>
        <dbReference type="ARBA" id="ARBA00023155"/>
    </source>
</evidence>
<evidence type="ECO:0000313" key="12">
    <source>
        <dbReference type="Proteomes" id="UP000298663"/>
    </source>
</evidence>
<feature type="domain" description="Homeobox" evidence="10">
    <location>
        <begin position="131"/>
        <end position="191"/>
    </location>
</feature>
<dbReference type="PANTHER" id="PTHR45882:SF3">
    <property type="entry name" value="PITUITARY HOMEOBOX HOMOLOG PTX1"/>
    <property type="match status" value="1"/>
</dbReference>
<evidence type="ECO:0000256" key="8">
    <source>
        <dbReference type="RuleBase" id="RU000682"/>
    </source>
</evidence>
<dbReference type="InterPro" id="IPR009057">
    <property type="entry name" value="Homeodomain-like_sf"/>
</dbReference>
<dbReference type="InterPro" id="IPR001356">
    <property type="entry name" value="HD"/>
</dbReference>
<evidence type="ECO:0000256" key="1">
    <source>
        <dbReference type="ARBA" id="ARBA00004123"/>
    </source>
</evidence>
<dbReference type="Proteomes" id="UP000298663">
    <property type="component" value="Chromosome X"/>
</dbReference>
<keyword evidence="6 7" id="KW-0539">Nucleus</keyword>
<evidence type="ECO:0000256" key="9">
    <source>
        <dbReference type="SAM" id="MobiDB-lite"/>
    </source>
</evidence>
<keyword evidence="4 7" id="KW-0238">DNA-binding</keyword>
<keyword evidence="3" id="KW-0217">Developmental protein</keyword>
<evidence type="ECO:0000313" key="11">
    <source>
        <dbReference type="EMBL" id="TMS37991.1"/>
    </source>
</evidence>
<evidence type="ECO:0000259" key="10">
    <source>
        <dbReference type="PROSITE" id="PS50071"/>
    </source>
</evidence>
<accession>A0A4U8UX32</accession>
<dbReference type="GO" id="GO:0000978">
    <property type="term" value="F:RNA polymerase II cis-regulatory region sequence-specific DNA binding"/>
    <property type="evidence" value="ECO:0007669"/>
    <property type="project" value="TreeGrafter"/>
</dbReference>
<dbReference type="PROSITE" id="PS50071">
    <property type="entry name" value="HOMEOBOX_2"/>
    <property type="match status" value="1"/>
</dbReference>
<evidence type="ECO:0000256" key="3">
    <source>
        <dbReference type="ARBA" id="ARBA00022473"/>
    </source>
</evidence>
<feature type="compositionally biased region" description="Basic and acidic residues" evidence="9">
    <location>
        <begin position="107"/>
        <end position="122"/>
    </location>
</feature>
<comment type="subcellular location">
    <subcellularLocation>
        <location evidence="1 7 8">Nucleus</location>
    </subcellularLocation>
</comment>
<evidence type="ECO:0000256" key="7">
    <source>
        <dbReference type="PROSITE-ProRule" id="PRU00108"/>
    </source>
</evidence>
<dbReference type="STRING" id="34508.A0A4U8UX32"/>
<dbReference type="OrthoDB" id="6159439at2759"/>
<feature type="DNA-binding region" description="Homeobox" evidence="7">
    <location>
        <begin position="133"/>
        <end position="192"/>
    </location>
</feature>
<comment type="caution">
    <text evidence="11">The sequence shown here is derived from an EMBL/GenBank/DDBJ whole genome shotgun (WGS) entry which is preliminary data.</text>
</comment>